<evidence type="ECO:0000313" key="3">
    <source>
        <dbReference type="EMBL" id="KAK5629125.1"/>
    </source>
</evidence>
<dbReference type="InterPro" id="IPR052957">
    <property type="entry name" value="Auxin_embryo_med"/>
</dbReference>
<proteinExistence type="predicted"/>
<comment type="caution">
    <text evidence="3">The sequence shown here is derived from an EMBL/GenBank/DDBJ whole genome shotgun (WGS) entry which is preliminary data.</text>
</comment>
<dbReference type="EMBL" id="JAWHQM010000010">
    <property type="protein sequence ID" value="KAK5629125.1"/>
    <property type="molecule type" value="Genomic_DNA"/>
</dbReference>
<protein>
    <recommendedName>
        <fullName evidence="2">Heterokaryon incompatibility domain-containing protein</fullName>
    </recommendedName>
</protein>
<dbReference type="SUPFAM" id="SSF55874">
    <property type="entry name" value="ATPase domain of HSP90 chaperone/DNA topoisomerase II/histidine kinase"/>
    <property type="match status" value="1"/>
</dbReference>
<feature type="compositionally biased region" description="Low complexity" evidence="1">
    <location>
        <begin position="1460"/>
        <end position="1473"/>
    </location>
</feature>
<dbReference type="PANTHER" id="PTHR32387:SF0">
    <property type="entry name" value="PROTEIN NO VEIN"/>
    <property type="match status" value="1"/>
</dbReference>
<feature type="region of interest" description="Disordered" evidence="1">
    <location>
        <begin position="1378"/>
        <end position="1489"/>
    </location>
</feature>
<feature type="domain" description="Heterokaryon incompatibility" evidence="2">
    <location>
        <begin position="1738"/>
        <end position="1894"/>
    </location>
</feature>
<evidence type="ECO:0000259" key="2">
    <source>
        <dbReference type="Pfam" id="PF06985"/>
    </source>
</evidence>
<keyword evidence="4" id="KW-1185">Reference proteome</keyword>
<accession>A0AAN7UBC0</accession>
<feature type="compositionally biased region" description="Basic and acidic residues" evidence="1">
    <location>
        <begin position="45"/>
        <end position="61"/>
    </location>
</feature>
<dbReference type="Proteomes" id="UP001305414">
    <property type="component" value="Unassembled WGS sequence"/>
</dbReference>
<organism evidence="3 4">
    <name type="scientific">Xylaria bambusicola</name>
    <dbReference type="NCBI Taxonomy" id="326684"/>
    <lineage>
        <taxon>Eukaryota</taxon>
        <taxon>Fungi</taxon>
        <taxon>Dikarya</taxon>
        <taxon>Ascomycota</taxon>
        <taxon>Pezizomycotina</taxon>
        <taxon>Sordariomycetes</taxon>
        <taxon>Xylariomycetidae</taxon>
        <taxon>Xylariales</taxon>
        <taxon>Xylariaceae</taxon>
        <taxon>Xylaria</taxon>
    </lineage>
</organism>
<dbReference type="NCBIfam" id="NF047352">
    <property type="entry name" value="P_loop_sacsin"/>
    <property type="match status" value="1"/>
</dbReference>
<sequence length="2292" mass="259866">MEVRGEVGSGVLPWIRHDEALSEPSASHRSAQRLRSGLPNSDDVQDTRQQKQDVSQERGLESKPVSEFPQSTKEAQLHIERIREQKLGVHGQHVTSDIEAALNLISGDLYQNSMHFLYELLQNFDDNDYQDTDPAMKITYCNHTIQFDTNEVGFRYRDVEAICSIGHTSKKESNQWKRRIGEKGIGFKSVFRIAQTVFINSGFYSFKFTTNEPLGMIAPKSFPFPGVITPGYTSILLNLRPDVDDNELGAELKQLDGRILMFLQKLKRVELKIVAADNSSSAVVLQRNIFRPDVPNASEMCAVEPDNASPYFVFRYAVSPLPAEARRKGWNESEIVLAFPMGIWDSDSLVAREKSNYVFSFLPIRDYGFKFVLQGDFILVSSREEIDPESEWNRSLRSTIADAFFHSLDRLRHSKLRYTWPYYVPMKPKIENFFQDVWLETSNLLAHHPILESVHGTLSLPSMLYLVPKQLSGLKSQPLIPPDASIFTYISSNYPADTWTALENLGVKVLSATDLLDDLSNFIEKWPDRFRLMSPKWHSRLAQVLDPLVTDYEERVMSLPFIQLRDGTLVSPGSGVLLFPVTSDNMPVPDEIRALVVHNDANSDHSRKILFQKLGAQTPDKTAVCRMILDTHNSKDFDYEAAQMTSLISHVSFLHKAGWDPVSPEVAVWVVAEDGSRHHGHRLYLNSGEPYSMKQLLNRCNADYSLTKYFSFMHLDYSTRFIKHEDRQWLQRTFGISDVPRLFHRSEHSETYTVDPGFKLLLSHLPSIHFLQMLKVNWAYYRRLIVSELPQDTDGKAVPETESIITKEGSYGYSGADLSLLRKEIRMLLSEMTVICWDGPAKLCRTCLPRKDVLRDLNIPDRKTSNSSLPTGQGPCNTSELGLATDPTAQTHSDVSVALFPMLNITDPEDPAWDFLKHFGVIVSVTAKDLVKRLESLKQRPILSRILRIYKQILACTGQDGDFLRRRFNENELVYIPEECAVQLQRSRWISLDACVWDGPTCLKKIPRLKNFYSELEGLFCSKLKLPTANLNTLIAETALINSTDSLPYIRSLLKQLSHMSYGTYYHTRYDAKFYDLIDMSVFPVWTGKRGAHFDELRSSRMSWYIADAPYLLDCFEGKVPLLAFEPSILGEIKDLIANIGWENRKLRKLAVKELSIQGFEKVDYKYTHSLQDKWRCISRLVPSHRSDRINIISQLRSIQVFEAESICVTWKVTNTDGGTFLGSPEKGRTMLTAHDNLLKLYLTQEDMTVGCPSLELIDELAAFCGIETSEHIRLLSHILVQSNTGRIEQDLDRCNVPYLAMDFDLPASRLDLLGASKPDPEPISRVSSSPALDMPFTNSPPSNANSPTSEPYLENTIENMIKTKSSPLPEDIYKFEPRAAAPVPPTKQKPGRPKLVDGWRSQVYGNTALSQENHAKMSKEKHATKLETSKVERSKTDTKEIFLSKKSNKLNGKDKGKETTSSTEDSSTPVTDPRNRDRPKRHKNQNPGLISLSMPVLAASRYRQVEEIRFTAELYVAGGLAKVMGSDFIEQQHWTGYLRSRAGHKPYDPEDPRISTFTLSNMNNRLTKFLTDKGYSDATFFSDDPVYHIQVVHSLGPIGSIFHINSNQVEKARLLSQFSANKTGRKEVFILAYVYNIFGNPEVALYPDPWSLYATGLLSLEAFHDQEGRLNNNAPAVHIESSAQFQGLNTIDTRGGRFKYRDLKPKEIRILDLSPGNDDEPLKGVIRSVPLTHAGEFQAISYVWGVSPNEISPYYLFTQQGAVLLNFSLHSTLRAIRGDSTISVWADGICINQQNPREKALQIGMLGEIFQAAEQVTAWLGHAYRGSDDAMKVLSQIQPPSRHDYSSRNAITDNQTGSERRVGKVPDPGDVTWEHINSLLRRPWFTRVWITQELVLPRKVILLCGQSELDWDRFFEALTICERESNRISRQSPDDIQLLPDAGPAYALGIARKQRKEGKRFRLLKLFEIFEHAEASIEADKLFAFLGLAQDGSGEEFMPDYESTLEEVVRRYSKGFILRGHVMELLYRAGGPKSYEFCSWIPRWTQGQFPKTISTWDVRGGPFKAGTPSAPLITHTGDRIPQSVVVDGYIIDTIHSVHRIKWGSGSSLFFFDAMVDFKSLLSFVKKYPTGESTEDLLLYLPIGNAAHPHLESDVDKERSYRTFATQEHYAWPPNLRELILSVDNDQDPSKYLHMSRHNQKVIAQYWQTAIAFSRRLGNAGFSFTKGRYVGLVPEAAVAGDQICLFHGGNVPFVVRERGPAYTLVGECYIHGIMNGEALQWDGLESRSFALV</sequence>
<feature type="compositionally biased region" description="Polar residues" evidence="1">
    <location>
        <begin position="1848"/>
        <end position="1858"/>
    </location>
</feature>
<feature type="compositionally biased region" description="Basic and acidic residues" evidence="1">
    <location>
        <begin position="1414"/>
        <end position="1444"/>
    </location>
</feature>
<dbReference type="PANTHER" id="PTHR32387">
    <property type="entry name" value="WU:FJ29H11"/>
    <property type="match status" value="1"/>
</dbReference>
<gene>
    <name evidence="3" type="ORF">RRF57_004840</name>
</gene>
<dbReference type="Pfam" id="PF06985">
    <property type="entry name" value="HET"/>
    <property type="match status" value="1"/>
</dbReference>
<reference evidence="3 4" key="1">
    <citation type="submission" date="2023-10" db="EMBL/GenBank/DDBJ databases">
        <title>Draft genome sequence of Xylaria bambusicola isolate GMP-LS, the root and basal stem rot pathogen of sugarcane in Indonesia.</title>
        <authorList>
            <person name="Selvaraj P."/>
            <person name="Muralishankar V."/>
            <person name="Muruganantham S."/>
            <person name="Sp S."/>
            <person name="Haryani S."/>
            <person name="Lau K.J.X."/>
            <person name="Naqvi N.I."/>
        </authorList>
    </citation>
    <scope>NUCLEOTIDE SEQUENCE [LARGE SCALE GENOMIC DNA]</scope>
    <source>
        <strain evidence="3">GMP-LS</strain>
    </source>
</reference>
<feature type="compositionally biased region" description="Polar residues" evidence="1">
    <location>
        <begin position="1404"/>
        <end position="1413"/>
    </location>
</feature>
<dbReference type="InterPro" id="IPR036890">
    <property type="entry name" value="HATPase_C_sf"/>
</dbReference>
<name>A0AAN7UBC0_9PEZI</name>
<evidence type="ECO:0000313" key="4">
    <source>
        <dbReference type="Proteomes" id="UP001305414"/>
    </source>
</evidence>
<feature type="region of interest" description="Disordered" evidence="1">
    <location>
        <begin position="1317"/>
        <end position="1352"/>
    </location>
</feature>
<feature type="region of interest" description="Disordered" evidence="1">
    <location>
        <begin position="1841"/>
        <end position="1868"/>
    </location>
</feature>
<feature type="region of interest" description="Disordered" evidence="1">
    <location>
        <begin position="19"/>
        <end position="73"/>
    </location>
</feature>
<evidence type="ECO:0000256" key="1">
    <source>
        <dbReference type="SAM" id="MobiDB-lite"/>
    </source>
</evidence>
<dbReference type="InterPro" id="IPR010730">
    <property type="entry name" value="HET"/>
</dbReference>
<dbReference type="Pfam" id="PF26639">
    <property type="entry name" value="Het-6_barrel"/>
    <property type="match status" value="1"/>
</dbReference>
<dbReference type="Gene3D" id="3.30.565.10">
    <property type="entry name" value="Histidine kinase-like ATPase, C-terminal domain"/>
    <property type="match status" value="1"/>
</dbReference>